<name>A0ABY2KL77_9RHOB</name>
<organism evidence="3 4">
    <name type="scientific">Pseudotabrizicola sediminis</name>
    <dbReference type="NCBI Taxonomy" id="2486418"/>
    <lineage>
        <taxon>Bacteria</taxon>
        <taxon>Pseudomonadati</taxon>
        <taxon>Pseudomonadota</taxon>
        <taxon>Alphaproteobacteria</taxon>
        <taxon>Rhodobacterales</taxon>
        <taxon>Paracoccaceae</taxon>
        <taxon>Pseudotabrizicola</taxon>
    </lineage>
</organism>
<protein>
    <submittedName>
        <fullName evidence="3">VWA domain-containing protein</fullName>
    </submittedName>
</protein>
<dbReference type="SUPFAM" id="SSF53300">
    <property type="entry name" value="vWA-like"/>
    <property type="match status" value="1"/>
</dbReference>
<dbReference type="Gene3D" id="3.40.50.410">
    <property type="entry name" value="von Willebrand factor, type A domain"/>
    <property type="match status" value="1"/>
</dbReference>
<evidence type="ECO:0000313" key="4">
    <source>
        <dbReference type="Proteomes" id="UP000297741"/>
    </source>
</evidence>
<dbReference type="PROSITE" id="PS50234">
    <property type="entry name" value="VWFA"/>
    <property type="match status" value="1"/>
</dbReference>
<proteinExistence type="predicted"/>
<accession>A0ABY2KL77</accession>
<gene>
    <name evidence="3" type="ORF">EEB11_15675</name>
</gene>
<dbReference type="Proteomes" id="UP000297741">
    <property type="component" value="Unassembled WGS sequence"/>
</dbReference>
<evidence type="ECO:0000256" key="1">
    <source>
        <dbReference type="SAM" id="Phobius"/>
    </source>
</evidence>
<dbReference type="CDD" id="cd00198">
    <property type="entry name" value="vWFA"/>
    <property type="match status" value="1"/>
</dbReference>
<dbReference type="EMBL" id="RPEM01000012">
    <property type="protein sequence ID" value="TGD42004.1"/>
    <property type="molecule type" value="Genomic_DNA"/>
</dbReference>
<reference evidence="3 4" key="1">
    <citation type="submission" date="2018-11" db="EMBL/GenBank/DDBJ databases">
        <title>Tabrizicola sp. isolated from sediment of alpine lake.</title>
        <authorList>
            <person name="Liu Z."/>
        </authorList>
    </citation>
    <scope>NUCLEOTIDE SEQUENCE [LARGE SCALE GENOMIC DNA]</scope>
    <source>
        <strain evidence="3 4">DRYC-M-16</strain>
    </source>
</reference>
<dbReference type="InterPro" id="IPR036465">
    <property type="entry name" value="vWFA_dom_sf"/>
</dbReference>
<comment type="caution">
    <text evidence="3">The sequence shown here is derived from an EMBL/GenBank/DDBJ whole genome shotgun (WGS) entry which is preliminary data.</text>
</comment>
<keyword evidence="1" id="KW-0472">Membrane</keyword>
<keyword evidence="1" id="KW-1133">Transmembrane helix</keyword>
<evidence type="ECO:0000313" key="3">
    <source>
        <dbReference type="EMBL" id="TGD42004.1"/>
    </source>
</evidence>
<keyword evidence="1" id="KW-0812">Transmembrane</keyword>
<evidence type="ECO:0000259" key="2">
    <source>
        <dbReference type="PROSITE" id="PS50234"/>
    </source>
</evidence>
<dbReference type="Pfam" id="PF13400">
    <property type="entry name" value="Tad"/>
    <property type="match status" value="1"/>
</dbReference>
<feature type="transmembrane region" description="Helical" evidence="1">
    <location>
        <begin position="35"/>
        <end position="57"/>
    </location>
</feature>
<dbReference type="InterPro" id="IPR028087">
    <property type="entry name" value="Tad_N"/>
</dbReference>
<feature type="domain" description="VWFA" evidence="2">
    <location>
        <begin position="157"/>
        <end position="208"/>
    </location>
</feature>
<dbReference type="InterPro" id="IPR002035">
    <property type="entry name" value="VWF_A"/>
</dbReference>
<keyword evidence="4" id="KW-1185">Reference proteome</keyword>
<sequence length="568" mass="62771">MAIRDIEMDHRMFSAAKMRSRQSVTRFVRDEDGHIIAFTVVMLTLMLTVAGIGVDIIHFETVRTKQQQTLDRATLAAASLTQELEAEDVVRDYFAKAGLSENLKLVQYERTFNGSTVRAEAETELTPIFMNLYDTTNSTKLMAAGVSQAEQRINNIEIMLVLDVSGSMGGTKLTNLKSAANEFIDTVLDQDFENRVSIGIVPYNGQVNLPQYMQNLFNVQDDHGVENVNCFDLPASTYGSLTLSRTTPMPVTAHADTYSGTTTGSYISPTHSNATVATGNRWCPPSTVNVIRAPTNNKTQLKSHISNLTAIGATSINAGMKWGMAMLDPSARGLYTGFVAAGHTPSYFNDRPYDYNAEDAMKIIVLMTDGEHWPEERMNADYRHGDSPIWRANSVNEYSIFHASRVDASNSTRLCNSRPFYVPHLNTWHSRPWNGSNPNTSTCYSTNAIYTGATPQTWQGVWASVRVSWVAQQLYVRAIGGTQANQMNTMRTQTPTGTMNTQLQSVCALAGARDVLIYGIAFEAPPNGRAEIERCASSPAHFFNARGLEIRTAFRSIATNISQLKLTQ</sequence>